<accession>A0ABU3K1N9</accession>
<feature type="compositionally biased region" description="Polar residues" evidence="1">
    <location>
        <begin position="321"/>
        <end position="346"/>
    </location>
</feature>
<dbReference type="Pfam" id="PF17762">
    <property type="entry name" value="HTH_ParB"/>
    <property type="match status" value="1"/>
</dbReference>
<evidence type="ECO:0000256" key="1">
    <source>
        <dbReference type="SAM" id="MobiDB-lite"/>
    </source>
</evidence>
<dbReference type="PANTHER" id="PTHR33375:SF1">
    <property type="entry name" value="CHROMOSOME-PARTITIONING PROTEIN PARB-RELATED"/>
    <property type="match status" value="1"/>
</dbReference>
<feature type="region of interest" description="Disordered" evidence="1">
    <location>
        <begin position="1"/>
        <end position="29"/>
    </location>
</feature>
<dbReference type="RefSeq" id="WP_394307381.1">
    <property type="nucleotide sequence ID" value="NZ_JASKMA010000040.1"/>
</dbReference>
<feature type="region of interest" description="Disordered" evidence="1">
    <location>
        <begin position="263"/>
        <end position="355"/>
    </location>
</feature>
<gene>
    <name evidence="3" type="ORF">QNO04_32060</name>
</gene>
<dbReference type="SUPFAM" id="SSF110849">
    <property type="entry name" value="ParB/Sulfiredoxin"/>
    <property type="match status" value="1"/>
</dbReference>
<feature type="compositionally biased region" description="Polar residues" evidence="1">
    <location>
        <begin position="304"/>
        <end position="313"/>
    </location>
</feature>
<proteinExistence type="predicted"/>
<comment type="caution">
    <text evidence="3">The sequence shown here is derived from an EMBL/GenBank/DDBJ whole genome shotgun (WGS) entry which is preliminary data.</text>
</comment>
<protein>
    <submittedName>
        <fullName evidence="3">ParB/RepB/Spo0J family partition protein</fullName>
    </submittedName>
</protein>
<evidence type="ECO:0000259" key="2">
    <source>
        <dbReference type="Pfam" id="PF17762"/>
    </source>
</evidence>
<keyword evidence="4" id="KW-1185">Reference proteome</keyword>
<dbReference type="Proteomes" id="UP001249760">
    <property type="component" value="Unassembled WGS sequence"/>
</dbReference>
<reference evidence="3 4" key="1">
    <citation type="submission" date="2023-05" db="EMBL/GenBank/DDBJ databases">
        <title>Streptomyces fuscus sp. nov., a brown-black pigment producing actinomyces isolated from dry sand of Sea duck farm.</title>
        <authorList>
            <person name="Xie J."/>
            <person name="Shen N."/>
        </authorList>
    </citation>
    <scope>NUCLEOTIDE SEQUENCE [LARGE SCALE GENOMIC DNA]</scope>
    <source>
        <strain evidence="3 4">CGMCC 4.1745</strain>
    </source>
</reference>
<dbReference type="SUPFAM" id="SSF109709">
    <property type="entry name" value="KorB DNA-binding domain-like"/>
    <property type="match status" value="1"/>
</dbReference>
<evidence type="ECO:0000313" key="3">
    <source>
        <dbReference type="EMBL" id="MDT6988090.1"/>
    </source>
</evidence>
<dbReference type="PANTHER" id="PTHR33375">
    <property type="entry name" value="CHROMOSOME-PARTITIONING PROTEIN PARB-RELATED"/>
    <property type="match status" value="1"/>
</dbReference>
<evidence type="ECO:0000313" key="4">
    <source>
        <dbReference type="Proteomes" id="UP001249760"/>
    </source>
</evidence>
<dbReference type="Gene3D" id="3.90.1530.10">
    <property type="entry name" value="Conserved hypothetical protein from pyrococcus furiosus pfu- 392566-001, ParB domain"/>
    <property type="match status" value="1"/>
</dbReference>
<dbReference type="InterPro" id="IPR036086">
    <property type="entry name" value="ParB/Sulfiredoxin_sf"/>
</dbReference>
<organism evidence="3 4">
    <name type="scientific">Streptomyces lusitanus</name>
    <dbReference type="NCBI Taxonomy" id="68232"/>
    <lineage>
        <taxon>Bacteria</taxon>
        <taxon>Bacillati</taxon>
        <taxon>Actinomycetota</taxon>
        <taxon>Actinomycetes</taxon>
        <taxon>Kitasatosporales</taxon>
        <taxon>Streptomycetaceae</taxon>
        <taxon>Streptomyces</taxon>
    </lineage>
</organism>
<dbReference type="NCBIfam" id="TIGR00180">
    <property type="entry name" value="parB_part"/>
    <property type="match status" value="1"/>
</dbReference>
<sequence>MSVADKLGAGSSFGRIPRSGHRSERGRAKAVAQGDIPEYELVRLSLAEVSPTPLNPRRNFGSEAELAEFGEKLRKVQLAACTAVTRAVYLELWPDHEARIGSAQFVLVNGERRYRAALQVGLEALDFVVRDELAVSREEFVDNLLKENLDREDFDVIERARGVQELVAVCQGNQSAAATRLGKDRSWVTNQLALLTLPEEIQALLSAGEMAERDGRQLARRLKENPALGAADLVSLWKDIKAQEAAEREEKKELLRAAREGRVLSADNTKTPQEPKLARASADTVLSADNTQHLAPATPEGTPSVLSVDNTDQSTKDGTDVLSTDNTKTGVPSASGTIPHQSSEAASGTGPEHSNVPLLRQLLGETPADQAAALADAFSADELAALVKALSVHV</sequence>
<name>A0ABU3K1N9_9ACTN</name>
<dbReference type="EMBL" id="JASKMA010000040">
    <property type="protein sequence ID" value="MDT6988090.1"/>
    <property type="molecule type" value="Genomic_DNA"/>
</dbReference>
<dbReference type="InterPro" id="IPR041468">
    <property type="entry name" value="HTH_ParB/Spo0J"/>
</dbReference>
<dbReference type="InterPro" id="IPR050336">
    <property type="entry name" value="Chromosome_partition/occlusion"/>
</dbReference>
<dbReference type="InterPro" id="IPR004437">
    <property type="entry name" value="ParB/RepB/Spo0J"/>
</dbReference>
<dbReference type="Gene3D" id="1.10.10.2830">
    <property type="match status" value="1"/>
</dbReference>
<feature type="domain" description="ParB/Spo0J HTH" evidence="2">
    <location>
        <begin position="152"/>
        <end position="223"/>
    </location>
</feature>